<comment type="similarity">
    <text evidence="7">Belongs to the MPDU1 (TC 2.A.43.3) family.</text>
</comment>
<evidence type="ECO:0000256" key="1">
    <source>
        <dbReference type="ARBA" id="ARBA00004141"/>
    </source>
</evidence>
<comment type="subcellular location">
    <subcellularLocation>
        <location evidence="1">Membrane</location>
        <topology evidence="1">Multi-pass membrane protein</topology>
    </subcellularLocation>
</comment>
<reference evidence="9 10" key="1">
    <citation type="submission" date="2022-01" db="EMBL/GenBank/DDBJ databases">
        <title>A chromosomal length assembly of Cordylochernes scorpioides.</title>
        <authorList>
            <person name="Zeh D."/>
            <person name="Zeh J."/>
        </authorList>
    </citation>
    <scope>NUCLEOTIDE SEQUENCE [LARGE SCALE GENOMIC DNA]</scope>
    <source>
        <strain evidence="9">IN4F17</strain>
        <tissue evidence="9">Whole Body</tissue>
    </source>
</reference>
<dbReference type="Pfam" id="PF04193">
    <property type="entry name" value="PQ-loop"/>
    <property type="match status" value="1"/>
</dbReference>
<evidence type="ECO:0000313" key="10">
    <source>
        <dbReference type="Proteomes" id="UP001235939"/>
    </source>
</evidence>
<evidence type="ECO:0000256" key="8">
    <source>
        <dbReference type="SAM" id="Phobius"/>
    </source>
</evidence>
<evidence type="ECO:0000256" key="6">
    <source>
        <dbReference type="ARBA" id="ARBA00023136"/>
    </source>
</evidence>
<accession>A0ABY6K1B9</accession>
<protein>
    <submittedName>
        <fullName evidence="9">MPDU1</fullName>
    </submittedName>
</protein>
<keyword evidence="2" id="KW-0813">Transport</keyword>
<feature type="transmembrane region" description="Helical" evidence="8">
    <location>
        <begin position="106"/>
        <end position="127"/>
    </location>
</feature>
<dbReference type="PANTHER" id="PTHR12226">
    <property type="entry name" value="MANNOSE-P-DOLICHOL UTILIZATION DEFECT 1 LEC35 -RELATED"/>
    <property type="match status" value="1"/>
</dbReference>
<feature type="transmembrane region" description="Helical" evidence="8">
    <location>
        <begin position="75"/>
        <end position="94"/>
    </location>
</feature>
<keyword evidence="10" id="KW-1185">Reference proteome</keyword>
<dbReference type="Proteomes" id="UP001235939">
    <property type="component" value="Chromosome 02"/>
</dbReference>
<name>A0ABY6K1B9_9ARAC</name>
<evidence type="ECO:0000256" key="2">
    <source>
        <dbReference type="ARBA" id="ARBA00022448"/>
    </source>
</evidence>
<dbReference type="SMART" id="SM00679">
    <property type="entry name" value="CTNS"/>
    <property type="match status" value="1"/>
</dbReference>
<dbReference type="InterPro" id="IPR006603">
    <property type="entry name" value="PQ-loop_rpt"/>
</dbReference>
<keyword evidence="5 8" id="KW-1133">Transmembrane helix</keyword>
<sequence>MMIETATIAYLVFWYSQKKREAGSFVILYAALTYGLFAGLMPPSMLWAFQAFNLPLAISGKLLQAYHNYMNGSTGQLSAITIGLLVLGTVARIFTTIQETGDNLLVITFVAAAIANGLLAFQVYHYWDRQPETQKKKDL</sequence>
<evidence type="ECO:0000256" key="3">
    <source>
        <dbReference type="ARBA" id="ARBA00022692"/>
    </source>
</evidence>
<evidence type="ECO:0000256" key="5">
    <source>
        <dbReference type="ARBA" id="ARBA00022989"/>
    </source>
</evidence>
<dbReference type="InterPro" id="IPR016817">
    <property type="entry name" value="MannP-dilichol_defect-1"/>
</dbReference>
<keyword evidence="3 8" id="KW-0812">Transmembrane</keyword>
<feature type="transmembrane region" description="Helical" evidence="8">
    <location>
        <begin position="21"/>
        <end position="40"/>
    </location>
</feature>
<dbReference type="PANTHER" id="PTHR12226:SF2">
    <property type="entry name" value="MANNOSE-P-DOLICHOL UTILIZATION DEFECT 1 PROTEIN"/>
    <property type="match status" value="1"/>
</dbReference>
<dbReference type="EMBL" id="CP092864">
    <property type="protein sequence ID" value="UYV62646.1"/>
    <property type="molecule type" value="Genomic_DNA"/>
</dbReference>
<organism evidence="9 10">
    <name type="scientific">Cordylochernes scorpioides</name>
    <dbReference type="NCBI Taxonomy" id="51811"/>
    <lineage>
        <taxon>Eukaryota</taxon>
        <taxon>Metazoa</taxon>
        <taxon>Ecdysozoa</taxon>
        <taxon>Arthropoda</taxon>
        <taxon>Chelicerata</taxon>
        <taxon>Arachnida</taxon>
        <taxon>Pseudoscorpiones</taxon>
        <taxon>Cheliferoidea</taxon>
        <taxon>Chernetidae</taxon>
        <taxon>Cordylochernes</taxon>
    </lineage>
</organism>
<gene>
    <name evidence="9" type="ORF">LAZ67_2001403</name>
</gene>
<keyword evidence="6 8" id="KW-0472">Membrane</keyword>
<evidence type="ECO:0000256" key="4">
    <source>
        <dbReference type="ARBA" id="ARBA00022737"/>
    </source>
</evidence>
<evidence type="ECO:0000313" key="9">
    <source>
        <dbReference type="EMBL" id="UYV62646.1"/>
    </source>
</evidence>
<keyword evidence="4" id="KW-0677">Repeat</keyword>
<proteinExistence type="inferred from homology"/>
<evidence type="ECO:0000256" key="7">
    <source>
        <dbReference type="ARBA" id="ARBA00038475"/>
    </source>
</evidence>